<dbReference type="InterPro" id="IPR045444">
    <property type="entry name" value="DUF6503"/>
</dbReference>
<sequence length="247" mass="28310">MKKLILLSVSVLFLSCQNNNDQLTADQVIDKAIEAAGGEKYEKASVKFEFRNKTYSSSRKDGLYEFTRTQIDSSGAEVKDVLNNDGFKRYKNGQEQTLPDSLVTAYSESVNSVHYFVQLPYGLNDPAVIRQLKGVDTIKDKSYYQVQVTFKQEGGGADHEDIYMYWVNKEDFNVDYLAYRFYVNDGGIRFRAAVDPRTKKGTRFVDYINYKTNDLDTPLTELDDLYEAGKLKKVSEIRNKILKVEVN</sequence>
<dbReference type="RefSeq" id="WP_380736961.1">
    <property type="nucleotide sequence ID" value="NZ_JBHTJP010000032.1"/>
</dbReference>
<dbReference type="PROSITE" id="PS51257">
    <property type="entry name" value="PROKAR_LIPOPROTEIN"/>
    <property type="match status" value="1"/>
</dbReference>
<reference evidence="2" key="1">
    <citation type="journal article" date="2019" name="Int. J. Syst. Evol. Microbiol.">
        <title>The Global Catalogue of Microorganisms (GCM) 10K type strain sequencing project: providing services to taxonomists for standard genome sequencing and annotation.</title>
        <authorList>
            <consortium name="The Broad Institute Genomics Platform"/>
            <consortium name="The Broad Institute Genome Sequencing Center for Infectious Disease"/>
            <person name="Wu L."/>
            <person name="Ma J."/>
        </authorList>
    </citation>
    <scope>NUCLEOTIDE SEQUENCE [LARGE SCALE GENOMIC DNA]</scope>
    <source>
        <strain evidence="2">CCUG 60898</strain>
    </source>
</reference>
<evidence type="ECO:0000313" key="1">
    <source>
        <dbReference type="EMBL" id="MFD0975925.1"/>
    </source>
</evidence>
<dbReference type="Proteomes" id="UP001597100">
    <property type="component" value="Unassembled WGS sequence"/>
</dbReference>
<evidence type="ECO:0000313" key="2">
    <source>
        <dbReference type="Proteomes" id="UP001597100"/>
    </source>
</evidence>
<organism evidence="1 2">
    <name type="scientific">Salinimicrobium gaetbulicola</name>
    <dbReference type="NCBI Taxonomy" id="999702"/>
    <lineage>
        <taxon>Bacteria</taxon>
        <taxon>Pseudomonadati</taxon>
        <taxon>Bacteroidota</taxon>
        <taxon>Flavobacteriia</taxon>
        <taxon>Flavobacteriales</taxon>
        <taxon>Flavobacteriaceae</taxon>
        <taxon>Salinimicrobium</taxon>
    </lineage>
</organism>
<dbReference type="EMBL" id="JBHTJP010000032">
    <property type="protein sequence ID" value="MFD0975925.1"/>
    <property type="molecule type" value="Genomic_DNA"/>
</dbReference>
<name>A0ABW3IDL8_9FLAO</name>
<proteinExistence type="predicted"/>
<accession>A0ABW3IDL8</accession>
<comment type="caution">
    <text evidence="1">The sequence shown here is derived from an EMBL/GenBank/DDBJ whole genome shotgun (WGS) entry which is preliminary data.</text>
</comment>
<keyword evidence="2" id="KW-1185">Reference proteome</keyword>
<gene>
    <name evidence="1" type="ORF">ACFQ1G_03895</name>
</gene>
<protein>
    <submittedName>
        <fullName evidence="1">DUF6503 family protein</fullName>
    </submittedName>
</protein>
<dbReference type="Pfam" id="PF20113">
    <property type="entry name" value="DUF6503"/>
    <property type="match status" value="1"/>
</dbReference>